<sequence>MLKGKGIGSSLTINVACKQLIEISKTNSNCVVRGCGGLVVRSRQRGRRIPSSKPDSTKELPCMGVLQAKAYVVAKRLPVGVVRNFGEGGAISDADLLI</sequence>
<accession>A0A4Y2L6S8</accession>
<gene>
    <name evidence="1" type="ORF">AVEN_6974_1</name>
</gene>
<organism evidence="1 2">
    <name type="scientific">Araneus ventricosus</name>
    <name type="common">Orbweaver spider</name>
    <name type="synonym">Epeira ventricosa</name>
    <dbReference type="NCBI Taxonomy" id="182803"/>
    <lineage>
        <taxon>Eukaryota</taxon>
        <taxon>Metazoa</taxon>
        <taxon>Ecdysozoa</taxon>
        <taxon>Arthropoda</taxon>
        <taxon>Chelicerata</taxon>
        <taxon>Arachnida</taxon>
        <taxon>Araneae</taxon>
        <taxon>Araneomorphae</taxon>
        <taxon>Entelegynae</taxon>
        <taxon>Araneoidea</taxon>
        <taxon>Araneidae</taxon>
        <taxon>Araneus</taxon>
    </lineage>
</organism>
<keyword evidence="2" id="KW-1185">Reference proteome</keyword>
<comment type="caution">
    <text evidence="1">The sequence shown here is derived from an EMBL/GenBank/DDBJ whole genome shotgun (WGS) entry which is preliminary data.</text>
</comment>
<evidence type="ECO:0000313" key="1">
    <source>
        <dbReference type="EMBL" id="GBN09507.1"/>
    </source>
</evidence>
<proteinExistence type="predicted"/>
<name>A0A4Y2L6S8_ARAVE</name>
<reference evidence="1 2" key="1">
    <citation type="journal article" date="2019" name="Sci. Rep.">
        <title>Orb-weaving spider Araneus ventricosus genome elucidates the spidroin gene catalogue.</title>
        <authorList>
            <person name="Kono N."/>
            <person name="Nakamura H."/>
            <person name="Ohtoshi R."/>
            <person name="Moran D.A.P."/>
            <person name="Shinohara A."/>
            <person name="Yoshida Y."/>
            <person name="Fujiwara M."/>
            <person name="Mori M."/>
            <person name="Tomita M."/>
            <person name="Arakawa K."/>
        </authorList>
    </citation>
    <scope>NUCLEOTIDE SEQUENCE [LARGE SCALE GENOMIC DNA]</scope>
</reference>
<dbReference type="EMBL" id="BGPR01005366">
    <property type="protein sequence ID" value="GBN09507.1"/>
    <property type="molecule type" value="Genomic_DNA"/>
</dbReference>
<protein>
    <submittedName>
        <fullName evidence="1">Uncharacterized protein</fullName>
    </submittedName>
</protein>
<dbReference type="AlphaFoldDB" id="A0A4Y2L6S8"/>
<evidence type="ECO:0000313" key="2">
    <source>
        <dbReference type="Proteomes" id="UP000499080"/>
    </source>
</evidence>
<dbReference type="Proteomes" id="UP000499080">
    <property type="component" value="Unassembled WGS sequence"/>
</dbReference>